<dbReference type="Gene3D" id="3.40.50.300">
    <property type="entry name" value="P-loop containing nucleotide triphosphate hydrolases"/>
    <property type="match status" value="2"/>
</dbReference>
<reference evidence="8" key="1">
    <citation type="journal article" date="2021" name="PeerJ">
        <title>Extensive microbial diversity within the chicken gut microbiome revealed by metagenomics and culture.</title>
        <authorList>
            <person name="Gilroy R."/>
            <person name="Ravi A."/>
            <person name="Getino M."/>
            <person name="Pursley I."/>
            <person name="Horton D.L."/>
            <person name="Alikhan N.F."/>
            <person name="Baker D."/>
            <person name="Gharbi K."/>
            <person name="Hall N."/>
            <person name="Watson M."/>
            <person name="Adriaenssens E.M."/>
            <person name="Foster-Nyarko E."/>
            <person name="Jarju S."/>
            <person name="Secka A."/>
            <person name="Antonio M."/>
            <person name="Oren A."/>
            <person name="Chaudhuri R.R."/>
            <person name="La Ragione R."/>
            <person name="Hildebrand F."/>
            <person name="Pallen M.J."/>
        </authorList>
    </citation>
    <scope>NUCLEOTIDE SEQUENCE</scope>
    <source>
        <strain evidence="8">ChiGjej2B2-19336</strain>
    </source>
</reference>
<feature type="domain" description="NERD" evidence="6">
    <location>
        <begin position="17"/>
        <end position="114"/>
    </location>
</feature>
<protein>
    <recommendedName>
        <fullName evidence="5">DNA 3'-5' helicase II</fullName>
    </recommendedName>
</protein>
<dbReference type="InterPro" id="IPR011528">
    <property type="entry name" value="NERD"/>
</dbReference>
<feature type="domain" description="UvrD-like helicase C-terminal" evidence="7">
    <location>
        <begin position="507"/>
        <end position="599"/>
    </location>
</feature>
<keyword evidence="4" id="KW-0067">ATP-binding</keyword>
<evidence type="ECO:0000256" key="4">
    <source>
        <dbReference type="ARBA" id="ARBA00022840"/>
    </source>
</evidence>
<dbReference type="InterPro" id="IPR027417">
    <property type="entry name" value="P-loop_NTPase"/>
</dbReference>
<evidence type="ECO:0000256" key="1">
    <source>
        <dbReference type="ARBA" id="ARBA00022741"/>
    </source>
</evidence>
<evidence type="ECO:0000259" key="6">
    <source>
        <dbReference type="Pfam" id="PF08378"/>
    </source>
</evidence>
<sequence>MAVMIPEELPKEATDSEKDIYGFFKSLPFSYHGWFDQDIGGIRPDFLLYTPENGLIVFEVKAWELAQIYGGDKYRTQLRAGLRYEMRKSPFGQVQAYLDELKGLMGEKGSGRYILPLEMGVILPNITRKEYLKREQDAGGNISRITDPVRTIFKDDLNGLRASPDRGAAFQAFLNEHFRPFFPMKHTPELLGEVKKRLLSKSVCFKTVCGRREGDDLIRLDEDQASAALSLRARCRLAGPAGSGKTVVLARRARYLLDKGQKRILFLCFNLSLAGYLRRMLSNNGVPLMPQRPVPEKLPEGEGVLVLPVFDLIACLNGSPVKGSSRQYFSDEADMARLVLQEEGCPHCGSWDAVLVDEGQDFTPAMADIVERLLKKGGFLHIAVDQAQNLYAPALPEVWKGMEVRRLPRRYRCTGPVMAFAEDWLAPENFLPGELLGRSGGAFPSVLTAQDEAEAARMAAEDIVAGVESGLPQGDNAVLYVKSGGLPALLERELARKGLMTVTASDSEESKRRYDITLDSVTLSTVHSMKGMDFFHVVLLLPLSCSDGRQGSLLSSMDETVRRESWEKARARNLPKSSLRSAVYVGMTRARESLTVIWYDDAGAGTGGPGRVGPEKEG</sequence>
<comment type="caution">
    <text evidence="8">The sequence shown here is derived from an EMBL/GenBank/DDBJ whole genome shotgun (WGS) entry which is preliminary data.</text>
</comment>
<dbReference type="PANTHER" id="PTHR11070">
    <property type="entry name" value="UVRD / RECB / PCRA DNA HELICASE FAMILY MEMBER"/>
    <property type="match status" value="1"/>
</dbReference>
<evidence type="ECO:0000259" key="7">
    <source>
        <dbReference type="Pfam" id="PF13361"/>
    </source>
</evidence>
<keyword evidence="2" id="KW-0378">Hydrolase</keyword>
<dbReference type="EMBL" id="DYZA01000203">
    <property type="protein sequence ID" value="HJD97966.1"/>
    <property type="molecule type" value="Genomic_DNA"/>
</dbReference>
<evidence type="ECO:0000256" key="3">
    <source>
        <dbReference type="ARBA" id="ARBA00022806"/>
    </source>
</evidence>
<accession>A0A921AXZ6</accession>
<keyword evidence="3" id="KW-0347">Helicase</keyword>
<evidence type="ECO:0000313" key="8">
    <source>
        <dbReference type="EMBL" id="HJD97966.1"/>
    </source>
</evidence>
<name>A0A921AXZ6_9BACT</name>
<evidence type="ECO:0000256" key="2">
    <source>
        <dbReference type="ARBA" id="ARBA00022801"/>
    </source>
</evidence>
<dbReference type="GO" id="GO:0043138">
    <property type="term" value="F:3'-5' DNA helicase activity"/>
    <property type="evidence" value="ECO:0007669"/>
    <property type="project" value="TreeGrafter"/>
</dbReference>
<evidence type="ECO:0000313" key="9">
    <source>
        <dbReference type="Proteomes" id="UP000698963"/>
    </source>
</evidence>
<gene>
    <name evidence="8" type="ORF">K8W16_10020</name>
</gene>
<dbReference type="GO" id="GO:0016787">
    <property type="term" value="F:hydrolase activity"/>
    <property type="evidence" value="ECO:0007669"/>
    <property type="project" value="UniProtKB-KW"/>
</dbReference>
<dbReference type="GO" id="GO:0003677">
    <property type="term" value="F:DNA binding"/>
    <property type="evidence" value="ECO:0007669"/>
    <property type="project" value="InterPro"/>
</dbReference>
<dbReference type="Pfam" id="PF13361">
    <property type="entry name" value="UvrD_C"/>
    <property type="match status" value="1"/>
</dbReference>
<dbReference type="RefSeq" id="WP_304123184.1">
    <property type="nucleotide sequence ID" value="NZ_DYZA01000203.1"/>
</dbReference>
<reference evidence="8" key="2">
    <citation type="submission" date="2021-09" db="EMBL/GenBank/DDBJ databases">
        <authorList>
            <person name="Gilroy R."/>
        </authorList>
    </citation>
    <scope>NUCLEOTIDE SEQUENCE</scope>
    <source>
        <strain evidence="8">ChiGjej2B2-19336</strain>
    </source>
</reference>
<dbReference type="GO" id="GO:0000725">
    <property type="term" value="P:recombinational repair"/>
    <property type="evidence" value="ECO:0007669"/>
    <property type="project" value="TreeGrafter"/>
</dbReference>
<dbReference type="SUPFAM" id="SSF52540">
    <property type="entry name" value="P-loop containing nucleoside triphosphate hydrolases"/>
    <property type="match status" value="1"/>
</dbReference>
<evidence type="ECO:0000256" key="5">
    <source>
        <dbReference type="ARBA" id="ARBA00034923"/>
    </source>
</evidence>
<organism evidence="8 9">
    <name type="scientific">Mailhella massiliensis</name>
    <dbReference type="NCBI Taxonomy" id="1903261"/>
    <lineage>
        <taxon>Bacteria</taxon>
        <taxon>Pseudomonadati</taxon>
        <taxon>Thermodesulfobacteriota</taxon>
        <taxon>Desulfovibrionia</taxon>
        <taxon>Desulfovibrionales</taxon>
        <taxon>Desulfovibrionaceae</taxon>
        <taxon>Mailhella</taxon>
    </lineage>
</organism>
<dbReference type="Pfam" id="PF08378">
    <property type="entry name" value="NERD"/>
    <property type="match status" value="1"/>
</dbReference>
<dbReference type="GO" id="GO:0005524">
    <property type="term" value="F:ATP binding"/>
    <property type="evidence" value="ECO:0007669"/>
    <property type="project" value="UniProtKB-KW"/>
</dbReference>
<dbReference type="InterPro" id="IPR014017">
    <property type="entry name" value="DNA_helicase_UvrD-like_C"/>
</dbReference>
<dbReference type="AlphaFoldDB" id="A0A921AXZ6"/>
<keyword evidence="1" id="KW-0547">Nucleotide-binding</keyword>
<dbReference type="Proteomes" id="UP000698963">
    <property type="component" value="Unassembled WGS sequence"/>
</dbReference>
<proteinExistence type="predicted"/>
<dbReference type="PANTHER" id="PTHR11070:SF2">
    <property type="entry name" value="ATP-DEPENDENT DNA HELICASE SRS2"/>
    <property type="match status" value="1"/>
</dbReference>
<dbReference type="InterPro" id="IPR000212">
    <property type="entry name" value="DNA_helicase_UvrD/REP"/>
</dbReference>